<accession>A0A434AXY8</accession>
<dbReference type="Proteomes" id="UP000282985">
    <property type="component" value="Unassembled WGS sequence"/>
</dbReference>
<dbReference type="EMBL" id="RJJX01000003">
    <property type="protein sequence ID" value="RUT79301.1"/>
    <property type="molecule type" value="Genomic_DNA"/>
</dbReference>
<sequence length="207" mass="24187">MNFLAHLYLSGDSEKIKIGNFIGDYVKGKKYQNYPKEIQKGILLHRSIDAFTDKHPMVLKSANRLKKGYQRYGGVVVDIFYDHFLAKYWDQFHPIAMSKFVNNTHEILIRNYLKLPKEVKFFLPFLIKSRRLESYADLEGVSTALDIMARRTSLPDQSGFAMQILADYYQEFEAEFRSFMPDILGHISQNHNISVTTPNDWHLNEGR</sequence>
<name>A0A434AXY8_9BACT</name>
<dbReference type="PANTHER" id="PTHR38764">
    <property type="entry name" value="ACYL CARRIER PROTEIN PHOSPHODIESTERASE"/>
    <property type="match status" value="1"/>
</dbReference>
<dbReference type="OrthoDB" id="8442777at2"/>
<evidence type="ECO:0000313" key="5">
    <source>
        <dbReference type="Proteomes" id="UP000282985"/>
    </source>
</evidence>
<dbReference type="Pfam" id="PF04336">
    <property type="entry name" value="ACP_PD"/>
    <property type="match status" value="1"/>
</dbReference>
<dbReference type="InterPro" id="IPR007431">
    <property type="entry name" value="ACP_PD"/>
</dbReference>
<keyword evidence="2" id="KW-0378">Hydrolase</keyword>
<evidence type="ECO:0000256" key="3">
    <source>
        <dbReference type="ARBA" id="ARBA00023098"/>
    </source>
</evidence>
<dbReference type="GO" id="GO:0006633">
    <property type="term" value="P:fatty acid biosynthetic process"/>
    <property type="evidence" value="ECO:0007669"/>
    <property type="project" value="InterPro"/>
</dbReference>
<dbReference type="AlphaFoldDB" id="A0A434AXY8"/>
<dbReference type="PIRSF" id="PIRSF011489">
    <property type="entry name" value="DUF479"/>
    <property type="match status" value="1"/>
</dbReference>
<dbReference type="PANTHER" id="PTHR38764:SF1">
    <property type="entry name" value="ACYL CARRIER PROTEIN PHOSPHODIESTERASE"/>
    <property type="match status" value="1"/>
</dbReference>
<dbReference type="GO" id="GO:0008770">
    <property type="term" value="F:[acyl-carrier-protein] phosphodiesterase activity"/>
    <property type="evidence" value="ECO:0007669"/>
    <property type="project" value="InterPro"/>
</dbReference>
<organism evidence="4 5">
    <name type="scientific">Ancylomarina longa</name>
    <dbReference type="NCBI Taxonomy" id="2487017"/>
    <lineage>
        <taxon>Bacteria</taxon>
        <taxon>Pseudomonadati</taxon>
        <taxon>Bacteroidota</taxon>
        <taxon>Bacteroidia</taxon>
        <taxon>Marinilabiliales</taxon>
        <taxon>Marinifilaceae</taxon>
        <taxon>Ancylomarina</taxon>
    </lineage>
</organism>
<reference evidence="4 5" key="1">
    <citation type="submission" date="2018-11" db="EMBL/GenBank/DDBJ databases">
        <title>Parancylomarina longa gen. nov., sp. nov., isolated from sediments of southern Okinawa.</title>
        <authorList>
            <person name="Fu T."/>
        </authorList>
    </citation>
    <scope>NUCLEOTIDE SEQUENCE [LARGE SCALE GENOMIC DNA]</scope>
    <source>
        <strain evidence="4 5">T3-2 S1-C</strain>
    </source>
</reference>
<evidence type="ECO:0000313" key="4">
    <source>
        <dbReference type="EMBL" id="RUT79301.1"/>
    </source>
</evidence>
<evidence type="ECO:0000256" key="2">
    <source>
        <dbReference type="ARBA" id="ARBA00022801"/>
    </source>
</evidence>
<keyword evidence="1" id="KW-0444">Lipid biosynthesis</keyword>
<protein>
    <submittedName>
        <fullName evidence="4">DUF479 domain-containing protein</fullName>
    </submittedName>
</protein>
<evidence type="ECO:0000256" key="1">
    <source>
        <dbReference type="ARBA" id="ARBA00022516"/>
    </source>
</evidence>
<proteinExistence type="predicted"/>
<comment type="caution">
    <text evidence="4">The sequence shown here is derived from an EMBL/GenBank/DDBJ whole genome shotgun (WGS) entry which is preliminary data.</text>
</comment>
<gene>
    <name evidence="4" type="ORF">DLK05_03510</name>
</gene>
<keyword evidence="3" id="KW-0443">Lipid metabolism</keyword>
<dbReference type="RefSeq" id="WP_127342592.1">
    <property type="nucleotide sequence ID" value="NZ_RJJX01000003.1"/>
</dbReference>
<keyword evidence="5" id="KW-1185">Reference proteome</keyword>